<sequence length="73" mass="8529">MHQLRLAFSAACESWNQRKSIKHHPNSPRSSFTCSGVDVFLLVEERMSTEMFQHMAWDKQKKICEEEGSDKDL</sequence>
<organism evidence="1 2">
    <name type="scientific">Ensete ventricosum</name>
    <name type="common">Abyssinian banana</name>
    <name type="synonym">Musa ensete</name>
    <dbReference type="NCBI Taxonomy" id="4639"/>
    <lineage>
        <taxon>Eukaryota</taxon>
        <taxon>Viridiplantae</taxon>
        <taxon>Streptophyta</taxon>
        <taxon>Embryophyta</taxon>
        <taxon>Tracheophyta</taxon>
        <taxon>Spermatophyta</taxon>
        <taxon>Magnoliopsida</taxon>
        <taxon>Liliopsida</taxon>
        <taxon>Zingiberales</taxon>
        <taxon>Musaceae</taxon>
        <taxon>Ensete</taxon>
    </lineage>
</organism>
<proteinExistence type="predicted"/>
<dbReference type="Proteomes" id="UP001222027">
    <property type="component" value="Unassembled WGS sequence"/>
</dbReference>
<gene>
    <name evidence="1" type="ORF">OPV22_028027</name>
</gene>
<accession>A0AAV8Q1J2</accession>
<evidence type="ECO:0000313" key="2">
    <source>
        <dbReference type="Proteomes" id="UP001222027"/>
    </source>
</evidence>
<dbReference type="AlphaFoldDB" id="A0AAV8Q1J2"/>
<evidence type="ECO:0000313" key="1">
    <source>
        <dbReference type="EMBL" id="KAJ8465475.1"/>
    </source>
</evidence>
<name>A0AAV8Q1J2_ENSVE</name>
<keyword evidence="2" id="KW-1185">Reference proteome</keyword>
<dbReference type="EMBL" id="JAQQAF010000008">
    <property type="protein sequence ID" value="KAJ8465475.1"/>
    <property type="molecule type" value="Genomic_DNA"/>
</dbReference>
<reference evidence="1 2" key="1">
    <citation type="submission" date="2022-12" db="EMBL/GenBank/DDBJ databases">
        <title>Chromosome-scale assembly of the Ensete ventricosum genome.</title>
        <authorList>
            <person name="Dussert Y."/>
            <person name="Stocks J."/>
            <person name="Wendawek A."/>
            <person name="Woldeyes F."/>
            <person name="Nichols R.A."/>
            <person name="Borrell J.S."/>
        </authorList>
    </citation>
    <scope>NUCLEOTIDE SEQUENCE [LARGE SCALE GENOMIC DNA]</scope>
    <source>
        <strain evidence="2">cv. Maze</strain>
        <tissue evidence="1">Seeds</tissue>
    </source>
</reference>
<comment type="caution">
    <text evidence="1">The sequence shown here is derived from an EMBL/GenBank/DDBJ whole genome shotgun (WGS) entry which is preliminary data.</text>
</comment>
<protein>
    <submittedName>
        <fullName evidence="1">Uncharacterized protein</fullName>
    </submittedName>
</protein>